<gene>
    <name evidence="2" type="ORF">P7K49_033092</name>
</gene>
<feature type="compositionally biased region" description="Low complexity" evidence="1">
    <location>
        <begin position="71"/>
        <end position="89"/>
    </location>
</feature>
<proteinExistence type="predicted"/>
<feature type="compositionally biased region" description="Basic and acidic residues" evidence="1">
    <location>
        <begin position="206"/>
        <end position="219"/>
    </location>
</feature>
<name>A0ABQ9TQY0_SAGOE</name>
<evidence type="ECO:0000256" key="1">
    <source>
        <dbReference type="SAM" id="MobiDB-lite"/>
    </source>
</evidence>
<feature type="compositionally biased region" description="Basic residues" evidence="1">
    <location>
        <begin position="133"/>
        <end position="146"/>
    </location>
</feature>
<organism evidence="2 3">
    <name type="scientific">Saguinus oedipus</name>
    <name type="common">Cotton-top tamarin</name>
    <name type="synonym">Oedipomidas oedipus</name>
    <dbReference type="NCBI Taxonomy" id="9490"/>
    <lineage>
        <taxon>Eukaryota</taxon>
        <taxon>Metazoa</taxon>
        <taxon>Chordata</taxon>
        <taxon>Craniata</taxon>
        <taxon>Vertebrata</taxon>
        <taxon>Euteleostomi</taxon>
        <taxon>Mammalia</taxon>
        <taxon>Eutheria</taxon>
        <taxon>Euarchontoglires</taxon>
        <taxon>Primates</taxon>
        <taxon>Haplorrhini</taxon>
        <taxon>Platyrrhini</taxon>
        <taxon>Cebidae</taxon>
        <taxon>Callitrichinae</taxon>
        <taxon>Saguinus</taxon>
    </lineage>
</organism>
<evidence type="ECO:0000313" key="3">
    <source>
        <dbReference type="Proteomes" id="UP001266305"/>
    </source>
</evidence>
<feature type="region of interest" description="Disordered" evidence="1">
    <location>
        <begin position="71"/>
        <end position="110"/>
    </location>
</feature>
<accession>A0ABQ9TQY0</accession>
<reference evidence="2 3" key="1">
    <citation type="submission" date="2023-05" db="EMBL/GenBank/DDBJ databases">
        <title>B98-5 Cell Line De Novo Hybrid Assembly: An Optical Mapping Approach.</title>
        <authorList>
            <person name="Kananen K."/>
            <person name="Auerbach J.A."/>
            <person name="Kautto E."/>
            <person name="Blachly J.S."/>
        </authorList>
    </citation>
    <scope>NUCLEOTIDE SEQUENCE [LARGE SCALE GENOMIC DNA]</scope>
    <source>
        <strain evidence="2">B95-8</strain>
        <tissue evidence="2">Cell line</tissue>
    </source>
</reference>
<keyword evidence="3" id="KW-1185">Reference proteome</keyword>
<dbReference type="EMBL" id="JASSZA010000019">
    <property type="protein sequence ID" value="KAK2087185.1"/>
    <property type="molecule type" value="Genomic_DNA"/>
</dbReference>
<sequence>MPTCTSLSHLGIPRCLPGRAASPRALTLAGKPVPQPPPRLPALASVSGLPDLPPGPLRPISFSFRLLRQAPPRLHPGSRSPRPSPASLPVGGFLPNFPSQLTPGDSGATCAGRQLQTAMQIPLKTTTATSRARAARRTHAWGRRRPAQPEPSSGIAATSAGAGGAGRARSAAGQGGGRKRQPPPRAPERLRASTCLGTRLPLSGDVRADRGEELERFDQGKFPPTAATLQLLDGWGKGPR</sequence>
<evidence type="ECO:0000313" key="2">
    <source>
        <dbReference type="EMBL" id="KAK2087185.1"/>
    </source>
</evidence>
<feature type="region of interest" description="Disordered" evidence="1">
    <location>
        <begin position="123"/>
        <end position="240"/>
    </location>
</feature>
<dbReference type="Proteomes" id="UP001266305">
    <property type="component" value="Unassembled WGS sequence"/>
</dbReference>
<protein>
    <submittedName>
        <fullName evidence="2">Uncharacterized protein</fullName>
    </submittedName>
</protein>
<feature type="compositionally biased region" description="Low complexity" evidence="1">
    <location>
        <begin position="151"/>
        <end position="160"/>
    </location>
</feature>
<comment type="caution">
    <text evidence="2">The sequence shown here is derived from an EMBL/GenBank/DDBJ whole genome shotgun (WGS) entry which is preliminary data.</text>
</comment>